<name>A0A556CDI5_BREAU</name>
<dbReference type="EMBL" id="VLTK01000006">
    <property type="protein sequence ID" value="TSI15517.1"/>
    <property type="molecule type" value="Genomic_DNA"/>
</dbReference>
<dbReference type="Gene3D" id="3.40.50.880">
    <property type="match status" value="1"/>
</dbReference>
<dbReference type="GO" id="GO:0005829">
    <property type="term" value="C:cytosol"/>
    <property type="evidence" value="ECO:0007669"/>
    <property type="project" value="TreeGrafter"/>
</dbReference>
<dbReference type="InterPro" id="IPR044992">
    <property type="entry name" value="ChyE-like"/>
</dbReference>
<dbReference type="SUPFAM" id="SSF52317">
    <property type="entry name" value="Class I glutamine amidotransferase-like"/>
    <property type="match status" value="1"/>
</dbReference>
<dbReference type="GO" id="GO:0016740">
    <property type="term" value="F:transferase activity"/>
    <property type="evidence" value="ECO:0007669"/>
    <property type="project" value="UniProtKB-KW"/>
</dbReference>
<reference evidence="2 3" key="1">
    <citation type="submission" date="2019-07" db="EMBL/GenBank/DDBJ databases">
        <title>Draft genome sequence of Brevibacterium aurantiacum XU54 isolated from Xinjiang China.</title>
        <authorList>
            <person name="Xu X."/>
        </authorList>
    </citation>
    <scope>NUCLEOTIDE SEQUENCE [LARGE SCALE GENOMIC DNA]</scope>
    <source>
        <strain evidence="2 3">XU54</strain>
    </source>
</reference>
<gene>
    <name evidence="2" type="ORF">FO013_12235</name>
</gene>
<dbReference type="AlphaFoldDB" id="A0A556CDI5"/>
<organism evidence="2 3">
    <name type="scientific">Brevibacterium aurantiacum</name>
    <dbReference type="NCBI Taxonomy" id="273384"/>
    <lineage>
        <taxon>Bacteria</taxon>
        <taxon>Bacillati</taxon>
        <taxon>Actinomycetota</taxon>
        <taxon>Actinomycetes</taxon>
        <taxon>Micrococcales</taxon>
        <taxon>Brevibacteriaceae</taxon>
        <taxon>Brevibacterium</taxon>
    </lineage>
</organism>
<dbReference type="Proteomes" id="UP000316406">
    <property type="component" value="Unassembled WGS sequence"/>
</dbReference>
<dbReference type="PANTHER" id="PTHR42695">
    <property type="entry name" value="GLUTAMINE AMIDOTRANSFERASE YLR126C-RELATED"/>
    <property type="match status" value="1"/>
</dbReference>
<dbReference type="PROSITE" id="PS51273">
    <property type="entry name" value="GATASE_TYPE_1"/>
    <property type="match status" value="1"/>
</dbReference>
<dbReference type="PANTHER" id="PTHR42695:SF5">
    <property type="entry name" value="GLUTAMINE AMIDOTRANSFERASE YLR126C-RELATED"/>
    <property type="match status" value="1"/>
</dbReference>
<keyword evidence="2" id="KW-0315">Glutamine amidotransferase</keyword>
<keyword evidence="2" id="KW-0808">Transferase</keyword>
<dbReference type="Pfam" id="PF00117">
    <property type="entry name" value="GATase"/>
    <property type="match status" value="1"/>
</dbReference>
<sequence length="250" mass="26821">MSEVRILVIEHESGAGPKRFGEWLSEAGAEVVVVRPYLGDEIPSALDGSAELVGSADSDSYAALLVLGGSAGPLEDTVNPWLPQVRDLLQRSAAGEFPSFNICLGGELLAAATSAKIIRREHPQIGIYDLHTTSAGEEDPVFCAIAGETFPAVLFHQEEMELPDGGELLVTGSDAPIQGYRVGEFAWGTQFHPESDAAQVQQWLSSDPLQLPDGKTNESIKAEVAEADADLIRINRTLAHGFVDFLRGRQ</sequence>
<evidence type="ECO:0000313" key="2">
    <source>
        <dbReference type="EMBL" id="TSI15517.1"/>
    </source>
</evidence>
<dbReference type="OrthoDB" id="5196541at2"/>
<feature type="domain" description="Glutamine amidotransferase" evidence="1">
    <location>
        <begin position="58"/>
        <end position="197"/>
    </location>
</feature>
<dbReference type="CDD" id="cd01741">
    <property type="entry name" value="GATase1_1"/>
    <property type="match status" value="1"/>
</dbReference>
<dbReference type="RefSeq" id="WP_143922808.1">
    <property type="nucleotide sequence ID" value="NZ_VLTK01000006.1"/>
</dbReference>
<dbReference type="InterPro" id="IPR017926">
    <property type="entry name" value="GATASE"/>
</dbReference>
<proteinExistence type="predicted"/>
<dbReference type="InterPro" id="IPR029062">
    <property type="entry name" value="Class_I_gatase-like"/>
</dbReference>
<evidence type="ECO:0000259" key="1">
    <source>
        <dbReference type="Pfam" id="PF00117"/>
    </source>
</evidence>
<accession>A0A556CDI5</accession>
<evidence type="ECO:0000313" key="3">
    <source>
        <dbReference type="Proteomes" id="UP000316406"/>
    </source>
</evidence>
<comment type="caution">
    <text evidence="2">The sequence shown here is derived from an EMBL/GenBank/DDBJ whole genome shotgun (WGS) entry which is preliminary data.</text>
</comment>
<keyword evidence="3" id="KW-1185">Reference proteome</keyword>
<protein>
    <submittedName>
        <fullName evidence="2">Type 1 glutamine amidotransferase</fullName>
    </submittedName>
</protein>